<dbReference type="Gene3D" id="3.30.300.130">
    <property type="entry name" value="Fe-S cluster assembly (FSCA)"/>
    <property type="match status" value="1"/>
</dbReference>
<evidence type="ECO:0000313" key="10">
    <source>
        <dbReference type="EMBL" id="MDP9801479.1"/>
    </source>
</evidence>
<evidence type="ECO:0000259" key="9">
    <source>
        <dbReference type="Pfam" id="PF01883"/>
    </source>
</evidence>
<evidence type="ECO:0000256" key="1">
    <source>
        <dbReference type="ARBA" id="ARBA00007352"/>
    </source>
</evidence>
<dbReference type="InterPro" id="IPR033756">
    <property type="entry name" value="YlxH/NBP35"/>
</dbReference>
<proteinExistence type="inferred from homology"/>
<comment type="similarity">
    <text evidence="1">In the N-terminal section; belongs to the MIP18 family.</text>
</comment>
<dbReference type="HAMAP" id="MF_02040">
    <property type="entry name" value="Mrp_NBP35"/>
    <property type="match status" value="1"/>
</dbReference>
<evidence type="ECO:0000256" key="2">
    <source>
        <dbReference type="ARBA" id="ARBA00008205"/>
    </source>
</evidence>
<keyword evidence="4 8" id="KW-0547">Nucleotide-binding</keyword>
<keyword evidence="11" id="KW-1185">Reference proteome</keyword>
<dbReference type="SUPFAM" id="SSF117916">
    <property type="entry name" value="Fe-S cluster assembly (FSCA) domain-like"/>
    <property type="match status" value="1"/>
</dbReference>
<feature type="binding site" evidence="8">
    <location>
        <begin position="121"/>
        <end position="128"/>
    </location>
    <ligand>
        <name>ATP</name>
        <dbReference type="ChEBI" id="CHEBI:30616"/>
    </ligand>
</feature>
<comment type="subunit">
    <text evidence="8">Homodimer.</text>
</comment>
<name>A0ABT9NCM2_9ACTO</name>
<dbReference type="InterPro" id="IPR000808">
    <property type="entry name" value="Mrp-like_CS"/>
</dbReference>
<dbReference type="PANTHER" id="PTHR42961">
    <property type="entry name" value="IRON-SULFUR PROTEIN NUBPL"/>
    <property type="match status" value="1"/>
</dbReference>
<dbReference type="CDD" id="cd02037">
    <property type="entry name" value="Mrp_NBP35"/>
    <property type="match status" value="1"/>
</dbReference>
<gene>
    <name evidence="10" type="ORF">J2S49_001555</name>
</gene>
<evidence type="ECO:0000256" key="3">
    <source>
        <dbReference type="ARBA" id="ARBA00022723"/>
    </source>
</evidence>
<accession>A0ABT9NCM2</accession>
<comment type="similarity">
    <text evidence="2">In the C-terminal section; belongs to the Mrp/NBP35 ATP-binding proteins family.</text>
</comment>
<comment type="similarity">
    <text evidence="8">Belongs to the Mrp/NBP35 ATP-binding proteins family.</text>
</comment>
<dbReference type="PANTHER" id="PTHR42961:SF2">
    <property type="entry name" value="IRON-SULFUR PROTEIN NUBPL"/>
    <property type="match status" value="1"/>
</dbReference>
<keyword evidence="3 8" id="KW-0479">Metal-binding</keyword>
<reference evidence="10 11" key="1">
    <citation type="submission" date="2023-07" db="EMBL/GenBank/DDBJ databases">
        <title>Sequencing the genomes of 1000 actinobacteria strains.</title>
        <authorList>
            <person name="Klenk H.-P."/>
        </authorList>
    </citation>
    <scope>NUCLEOTIDE SEQUENCE [LARGE SCALE GENOMIC DNA]</scope>
    <source>
        <strain evidence="10 11">DSM 102162</strain>
    </source>
</reference>
<keyword evidence="8" id="KW-0378">Hydrolase</keyword>
<dbReference type="SUPFAM" id="SSF52540">
    <property type="entry name" value="P-loop containing nucleoside triphosphate hydrolases"/>
    <property type="match status" value="1"/>
</dbReference>
<dbReference type="EMBL" id="JAUSQW010000001">
    <property type="protein sequence ID" value="MDP9801479.1"/>
    <property type="molecule type" value="Genomic_DNA"/>
</dbReference>
<comment type="function">
    <text evidence="8">Binds and transfers iron-sulfur (Fe-S) clusters to target apoproteins. Can hydrolyze ATP.</text>
</comment>
<comment type="caution">
    <text evidence="10">The sequence shown here is derived from an EMBL/GenBank/DDBJ whole genome shotgun (WGS) entry which is preliminary data.</text>
</comment>
<keyword evidence="6 8" id="KW-0408">Iron</keyword>
<evidence type="ECO:0000256" key="6">
    <source>
        <dbReference type="ARBA" id="ARBA00023004"/>
    </source>
</evidence>
<evidence type="ECO:0000313" key="11">
    <source>
        <dbReference type="Proteomes" id="UP001235966"/>
    </source>
</evidence>
<dbReference type="InterPro" id="IPR044304">
    <property type="entry name" value="NUBPL-like"/>
</dbReference>
<sequence>MSIPSVEKVTEALGRVNDPEIRRPITELNMVASVEVEESGSVTVGIKLTVAGCPLRDTLTEDIQKEVGALEGVTNVKVMMGVMTDEEREALKTQLRGGNPAPRIPFSEPGNLTRVYAITSGKGGVGKSTVTVNLASALASKGLKVGVMDADIYGFSIPQMLGVEGQPTMVNKMIIPPHSGDIKVISIGMFIQENQPIVWRGPMLHRALEQFLADVYWGDLDVLLIDLPPGTGDIALSLAQLIPKAEIVLVTTPQVAAADVAERSGMMAAQTKQHVVGVIENMSYLEVNGERMEIFGSGGGQAVADRLKNVLGYEVPVLAQVPLEQAVREGGDAGTPFVATEGATTAQSQLRAAADSLAKRGRGLAGMPLGVSPL</sequence>
<dbReference type="PROSITE" id="PS01215">
    <property type="entry name" value="MRP"/>
    <property type="match status" value="1"/>
</dbReference>
<dbReference type="InterPro" id="IPR002744">
    <property type="entry name" value="MIP18-like"/>
</dbReference>
<evidence type="ECO:0000256" key="8">
    <source>
        <dbReference type="HAMAP-Rule" id="MF_02040"/>
    </source>
</evidence>
<dbReference type="GO" id="GO:0005524">
    <property type="term" value="F:ATP binding"/>
    <property type="evidence" value="ECO:0007669"/>
    <property type="project" value="UniProtKB-KW"/>
</dbReference>
<dbReference type="Proteomes" id="UP001235966">
    <property type="component" value="Unassembled WGS sequence"/>
</dbReference>
<keyword evidence="7 8" id="KW-0411">Iron-sulfur</keyword>
<dbReference type="Pfam" id="PF10609">
    <property type="entry name" value="ParA"/>
    <property type="match status" value="1"/>
</dbReference>
<dbReference type="InterPro" id="IPR034904">
    <property type="entry name" value="FSCA_dom_sf"/>
</dbReference>
<evidence type="ECO:0000256" key="4">
    <source>
        <dbReference type="ARBA" id="ARBA00022741"/>
    </source>
</evidence>
<evidence type="ECO:0000256" key="5">
    <source>
        <dbReference type="ARBA" id="ARBA00022840"/>
    </source>
</evidence>
<evidence type="ECO:0000256" key="7">
    <source>
        <dbReference type="ARBA" id="ARBA00023014"/>
    </source>
</evidence>
<protein>
    <recommendedName>
        <fullName evidence="8">Iron-sulfur cluster carrier protein</fullName>
    </recommendedName>
</protein>
<feature type="domain" description="MIP18 family-like" evidence="9">
    <location>
        <begin position="7"/>
        <end position="78"/>
    </location>
</feature>
<dbReference type="InterPro" id="IPR019591">
    <property type="entry name" value="Mrp/NBP35_ATP-bd"/>
</dbReference>
<dbReference type="RefSeq" id="WP_278059545.1">
    <property type="nucleotide sequence ID" value="NZ_CP121247.1"/>
</dbReference>
<dbReference type="InterPro" id="IPR027417">
    <property type="entry name" value="P-loop_NTPase"/>
</dbReference>
<keyword evidence="5 8" id="KW-0067">ATP-binding</keyword>
<organism evidence="10 11">
    <name type="scientific">Arcanobacterium wilhelmae</name>
    <dbReference type="NCBI Taxonomy" id="1803177"/>
    <lineage>
        <taxon>Bacteria</taxon>
        <taxon>Bacillati</taxon>
        <taxon>Actinomycetota</taxon>
        <taxon>Actinomycetes</taxon>
        <taxon>Actinomycetales</taxon>
        <taxon>Actinomycetaceae</taxon>
        <taxon>Arcanobacterium</taxon>
    </lineage>
</organism>
<dbReference type="Pfam" id="PF01883">
    <property type="entry name" value="FeS_assembly_P"/>
    <property type="match status" value="1"/>
</dbReference>
<dbReference type="Gene3D" id="3.40.50.300">
    <property type="entry name" value="P-loop containing nucleotide triphosphate hydrolases"/>
    <property type="match status" value="1"/>
</dbReference>